<sequence>MNVNLDPNSPTFQSAAVSWALGRKPPPGKISMCFTCDKTPEGDKEYRRCAKCRTVAYCSRECQKKDWSRHKPVCFASNDQRDFVLKCFQRINMDPDFIVNLKLDLIDEFGDSLYQNSRMMRIFATSRLTLFWISPWSEIWYCLVFRTFLIPPSFLSRTRSARCGKHSATTWTD</sequence>
<dbReference type="InterPro" id="IPR002893">
    <property type="entry name" value="Znf_MYND"/>
</dbReference>
<evidence type="ECO:0000256" key="2">
    <source>
        <dbReference type="ARBA" id="ARBA00022771"/>
    </source>
</evidence>
<gene>
    <name evidence="6" type="ORF">GALMADRAFT_283214</name>
</gene>
<evidence type="ECO:0000256" key="1">
    <source>
        <dbReference type="ARBA" id="ARBA00022723"/>
    </source>
</evidence>
<keyword evidence="1" id="KW-0479">Metal-binding</keyword>
<dbReference type="STRING" id="685588.A0A067SK67"/>
<dbReference type="SUPFAM" id="SSF144232">
    <property type="entry name" value="HIT/MYND zinc finger-like"/>
    <property type="match status" value="1"/>
</dbReference>
<evidence type="ECO:0000256" key="3">
    <source>
        <dbReference type="ARBA" id="ARBA00022833"/>
    </source>
</evidence>
<dbReference type="Proteomes" id="UP000027222">
    <property type="component" value="Unassembled WGS sequence"/>
</dbReference>
<dbReference type="Pfam" id="PF01753">
    <property type="entry name" value="zf-MYND"/>
    <property type="match status" value="1"/>
</dbReference>
<protein>
    <recommendedName>
        <fullName evidence="5">MYND-type domain-containing protein</fullName>
    </recommendedName>
</protein>
<dbReference type="HOGENOM" id="CLU_1547699_0_0_1"/>
<keyword evidence="3" id="KW-0862">Zinc</keyword>
<dbReference type="EMBL" id="KL142410">
    <property type="protein sequence ID" value="KDR68109.1"/>
    <property type="molecule type" value="Genomic_DNA"/>
</dbReference>
<organism evidence="6 7">
    <name type="scientific">Galerina marginata (strain CBS 339.88)</name>
    <dbReference type="NCBI Taxonomy" id="685588"/>
    <lineage>
        <taxon>Eukaryota</taxon>
        <taxon>Fungi</taxon>
        <taxon>Dikarya</taxon>
        <taxon>Basidiomycota</taxon>
        <taxon>Agaricomycotina</taxon>
        <taxon>Agaricomycetes</taxon>
        <taxon>Agaricomycetidae</taxon>
        <taxon>Agaricales</taxon>
        <taxon>Agaricineae</taxon>
        <taxon>Strophariaceae</taxon>
        <taxon>Galerina</taxon>
    </lineage>
</organism>
<evidence type="ECO:0000313" key="6">
    <source>
        <dbReference type="EMBL" id="KDR68109.1"/>
    </source>
</evidence>
<accession>A0A067SK67</accession>
<name>A0A067SK67_GALM3</name>
<evidence type="ECO:0000256" key="4">
    <source>
        <dbReference type="PROSITE-ProRule" id="PRU00134"/>
    </source>
</evidence>
<proteinExistence type="predicted"/>
<feature type="domain" description="MYND-type" evidence="5">
    <location>
        <begin position="33"/>
        <end position="74"/>
    </location>
</feature>
<dbReference type="GO" id="GO:0008270">
    <property type="term" value="F:zinc ion binding"/>
    <property type="evidence" value="ECO:0007669"/>
    <property type="project" value="UniProtKB-KW"/>
</dbReference>
<dbReference type="PROSITE" id="PS50865">
    <property type="entry name" value="ZF_MYND_2"/>
    <property type="match status" value="1"/>
</dbReference>
<keyword evidence="7" id="KW-1185">Reference proteome</keyword>
<reference evidence="7" key="1">
    <citation type="journal article" date="2014" name="Proc. Natl. Acad. Sci. U.S.A.">
        <title>Extensive sampling of basidiomycete genomes demonstrates inadequacy of the white-rot/brown-rot paradigm for wood decay fungi.</title>
        <authorList>
            <person name="Riley R."/>
            <person name="Salamov A.A."/>
            <person name="Brown D.W."/>
            <person name="Nagy L.G."/>
            <person name="Floudas D."/>
            <person name="Held B.W."/>
            <person name="Levasseur A."/>
            <person name="Lombard V."/>
            <person name="Morin E."/>
            <person name="Otillar R."/>
            <person name="Lindquist E.A."/>
            <person name="Sun H."/>
            <person name="LaButti K.M."/>
            <person name="Schmutz J."/>
            <person name="Jabbour D."/>
            <person name="Luo H."/>
            <person name="Baker S.E."/>
            <person name="Pisabarro A.G."/>
            <person name="Walton J.D."/>
            <person name="Blanchette R.A."/>
            <person name="Henrissat B."/>
            <person name="Martin F."/>
            <person name="Cullen D."/>
            <person name="Hibbett D.S."/>
            <person name="Grigoriev I.V."/>
        </authorList>
    </citation>
    <scope>NUCLEOTIDE SEQUENCE [LARGE SCALE GENOMIC DNA]</scope>
    <source>
        <strain evidence="7">CBS 339.88</strain>
    </source>
</reference>
<dbReference type="AlphaFoldDB" id="A0A067SK67"/>
<keyword evidence="2 4" id="KW-0863">Zinc-finger</keyword>
<evidence type="ECO:0000313" key="7">
    <source>
        <dbReference type="Proteomes" id="UP000027222"/>
    </source>
</evidence>
<dbReference type="Gene3D" id="6.10.140.2220">
    <property type="match status" value="1"/>
</dbReference>
<dbReference type="PROSITE" id="PS01360">
    <property type="entry name" value="ZF_MYND_1"/>
    <property type="match status" value="1"/>
</dbReference>
<dbReference type="OrthoDB" id="341421at2759"/>
<evidence type="ECO:0000259" key="5">
    <source>
        <dbReference type="PROSITE" id="PS50865"/>
    </source>
</evidence>